<feature type="compositionally biased region" description="Polar residues" evidence="1">
    <location>
        <begin position="132"/>
        <end position="148"/>
    </location>
</feature>
<feature type="region of interest" description="Disordered" evidence="1">
    <location>
        <begin position="108"/>
        <end position="148"/>
    </location>
</feature>
<feature type="region of interest" description="Disordered" evidence="1">
    <location>
        <begin position="597"/>
        <end position="631"/>
    </location>
</feature>
<feature type="compositionally biased region" description="Polar residues" evidence="1">
    <location>
        <begin position="972"/>
        <end position="981"/>
    </location>
</feature>
<feature type="region of interest" description="Disordered" evidence="1">
    <location>
        <begin position="1306"/>
        <end position="1370"/>
    </location>
</feature>
<dbReference type="PANTHER" id="PTHR38700:SF1">
    <property type="entry name" value="PH DOMAIN-CONTAINING PROTEIN"/>
    <property type="match status" value="1"/>
</dbReference>
<feature type="compositionally biased region" description="Low complexity" evidence="1">
    <location>
        <begin position="542"/>
        <end position="553"/>
    </location>
</feature>
<feature type="compositionally biased region" description="Low complexity" evidence="1">
    <location>
        <begin position="753"/>
        <end position="772"/>
    </location>
</feature>
<dbReference type="PANTHER" id="PTHR38700">
    <property type="entry name" value="YALI0E22418P"/>
    <property type="match status" value="1"/>
</dbReference>
<feature type="compositionally biased region" description="Polar residues" evidence="1">
    <location>
        <begin position="1306"/>
        <end position="1354"/>
    </location>
</feature>
<evidence type="ECO:0008006" key="4">
    <source>
        <dbReference type="Google" id="ProtNLM"/>
    </source>
</evidence>
<feature type="region of interest" description="Disordered" evidence="1">
    <location>
        <begin position="474"/>
        <end position="579"/>
    </location>
</feature>
<sequence length="1370" mass="148934">MATPKYSPHQIGALPFESDLRYTQNQNQYQQQQTQATSTSQQPYQSRFRYHAQPHSQASVQLYDSYFPPHNQQGNIDDIVYRYSAEVDRIAIAAPGTPTVGIYSQDGLWDEEEDPSSSAKQAGPSSKKGITPTVTKSRTGTVYSTTGNTENKNWIWRKPSMPQMNSPTIAMEDQIPLPVPSKGLEKKKSKGLLRGKGRRGELIVAVSNDADESFEAPPPLPIPATPASFITESSPASFSSPTFSPVNYPSPMFQTPALPTPPLTATSTTTNKSSKSTSSWKRGMQKIFKSKSSAALREAATKEASLSPPPMPQMPNLPGPSKHSLGKPFSSSTPPLGESRRIYNPPTPGYLSTPPSAARESFVPPFMANLPNDPFASSLDLTCNNPVSSPLASPKPRPGLRHNSPSLKDLKNLLPSHHKPAMMKAKSFATLHHREGSKSVSKETASQSKLAKRMSSLVGLNIYAHAAPENAETFEPLQRPPTQASLAPPIESPPLLPPQPPYFQGASRSPSLPSITSDSDSSPEESPRLSIPPSAPLPPIPLSSSSSNLAAPIQRSGSGAVLLPRSRSTSMSFKSPPTSSSFFDLYEQLGIWPSAEKEKKEIHDEPEEMAEIRSKAQDKENISPPEEQGENLDHAVDATNEVSGSHLQINMPKSDSLSSTASWNVALDSFPQAPGADVLDFGLPYVADEEGMDSLVESSQHHGDRSDVLSIVAVAASSRNSSHQTTINNSMSTDRRTSGSTVTRATSVGLVNSSFSSKGRGRASGSGNSSRENSPERLRDDLTDREASDNDSSEDDDVPLSRLHPEAAAAQVQRRDTRRKMREARKAHVVQSQKQSAKSQGRNPGGEYVWDGEGGIPADILVKKLEAVMVKRAEREAAFIAEQQGGPSVPLGLRAHRSMREHVPPTLDQSIRRVHSQGHAAHPSPTGWQEEAPPLPLIQTAIPLRQPSGYPHPSSAISPTDTSFGRIPSRGHASNAQSSYPMNGDRSRQNSVATSISSRLPAAPAGTRAPSRQDERSVPTSAQVTRSNTAATQYSMTSSQRARAQTNGSTSLPHKESASLHSRSTTEPLPNSHRPSVPAPAPAQRVHASVPAFVTALNGKKIILDLTTSTTAREVLVNTYHQGDLVDATVGKSWVLCEMFAEMGCERQVREYEQLLPIVKGWDQTAKFNCFVFKQSNRGMPTWSRGVPANPPMLGSWVQYETKKGKWSKRWLETRGGQVFLAKNEKNKEEIHINSLFFDIYTITRGYDSPKPSTFMMKRVEPSSNFEDQSDYAHVFSCEEGLAFKLMAAIYDAKSYTLSQSFPQMTSNQLTTPNTSSGTSSIITPATSRRPNFAHTNSHDGPTSNQQPLVSLNNEEQKRSGFTGRGLLKI</sequence>
<dbReference type="RefSeq" id="XP_062789826.1">
    <property type="nucleotide sequence ID" value="XM_062933775.1"/>
</dbReference>
<feature type="compositionally biased region" description="Basic residues" evidence="1">
    <location>
        <begin position="816"/>
        <end position="828"/>
    </location>
</feature>
<feature type="compositionally biased region" description="Low complexity" evidence="1">
    <location>
        <begin position="225"/>
        <end position="245"/>
    </location>
</feature>
<keyword evidence="3" id="KW-1185">Reference proteome</keyword>
<feature type="region of interest" description="Disordered" evidence="1">
    <location>
        <begin position="386"/>
        <end position="413"/>
    </location>
</feature>
<feature type="compositionally biased region" description="Low complexity" evidence="1">
    <location>
        <begin position="831"/>
        <end position="840"/>
    </location>
</feature>
<accession>A0ABZ1CTU2</accession>
<feature type="compositionally biased region" description="Basic and acidic residues" evidence="1">
    <location>
        <begin position="610"/>
        <end position="621"/>
    </location>
</feature>
<name>A0ABZ1CTU2_9TREE</name>
<proteinExistence type="predicted"/>
<feature type="compositionally biased region" description="Low complexity" evidence="1">
    <location>
        <begin position="507"/>
        <end position="520"/>
    </location>
</feature>
<feature type="region of interest" description="Disordered" evidence="1">
    <location>
        <begin position="944"/>
        <end position="1084"/>
    </location>
</feature>
<feature type="region of interest" description="Disordered" evidence="1">
    <location>
        <begin position="716"/>
        <end position="849"/>
    </location>
</feature>
<feature type="compositionally biased region" description="Polar residues" evidence="1">
    <location>
        <begin position="1018"/>
        <end position="1052"/>
    </location>
</feature>
<feature type="compositionally biased region" description="Low complexity" evidence="1">
    <location>
        <begin position="263"/>
        <end position="279"/>
    </location>
</feature>
<feature type="compositionally biased region" description="Basic and acidic residues" evidence="1">
    <location>
        <begin position="773"/>
        <end position="788"/>
    </location>
</feature>
<dbReference type="Proteomes" id="UP001329825">
    <property type="component" value="Chromosome 2"/>
</dbReference>
<organism evidence="2 3">
    <name type="scientific">Kwoniella shivajii</name>
    <dbReference type="NCBI Taxonomy" id="564305"/>
    <lineage>
        <taxon>Eukaryota</taxon>
        <taxon>Fungi</taxon>
        <taxon>Dikarya</taxon>
        <taxon>Basidiomycota</taxon>
        <taxon>Agaricomycotina</taxon>
        <taxon>Tremellomycetes</taxon>
        <taxon>Tremellales</taxon>
        <taxon>Cryptococcaceae</taxon>
        <taxon>Kwoniella</taxon>
    </lineage>
</organism>
<dbReference type="InterPro" id="IPR011993">
    <property type="entry name" value="PH-like_dom_sf"/>
</dbReference>
<feature type="compositionally biased region" description="Polar residues" evidence="1">
    <location>
        <begin position="1059"/>
        <end position="1069"/>
    </location>
</feature>
<dbReference type="Gene3D" id="3.10.20.90">
    <property type="entry name" value="Phosphatidylinositol 3-kinase Catalytic Subunit, Chain A, domain 1"/>
    <property type="match status" value="1"/>
</dbReference>
<feature type="compositionally biased region" description="Pro residues" evidence="1">
    <location>
        <begin position="307"/>
        <end position="318"/>
    </location>
</feature>
<protein>
    <recommendedName>
        <fullName evidence="4">PH domain-containing protein</fullName>
    </recommendedName>
</protein>
<feature type="compositionally biased region" description="Low complexity" evidence="1">
    <location>
        <begin position="22"/>
        <end position="46"/>
    </location>
</feature>
<dbReference type="Gene3D" id="2.30.29.30">
    <property type="entry name" value="Pleckstrin-homology domain (PH domain)/Phosphotyrosine-binding domain (PTB)"/>
    <property type="match status" value="1"/>
</dbReference>
<reference evidence="2 3" key="1">
    <citation type="submission" date="2024-01" db="EMBL/GenBank/DDBJ databases">
        <title>Comparative genomics of Cryptococcus and Kwoniella reveals pathogenesis evolution and contrasting modes of karyotype evolution via chromosome fusion or intercentromeric recombination.</title>
        <authorList>
            <person name="Coelho M.A."/>
            <person name="David-Palma M."/>
            <person name="Shea T."/>
            <person name="Bowers K."/>
            <person name="McGinley-Smith S."/>
            <person name="Mohammad A.W."/>
            <person name="Gnirke A."/>
            <person name="Yurkov A.M."/>
            <person name="Nowrousian M."/>
            <person name="Sun S."/>
            <person name="Cuomo C.A."/>
            <person name="Heitman J."/>
        </authorList>
    </citation>
    <scope>NUCLEOTIDE SEQUENCE [LARGE SCALE GENOMIC DNA]</scope>
    <source>
        <strain evidence="2">CBS 11374</strain>
    </source>
</reference>
<evidence type="ECO:0000313" key="2">
    <source>
        <dbReference type="EMBL" id="WRT65086.1"/>
    </source>
</evidence>
<feature type="compositionally biased region" description="Polar residues" evidence="1">
    <location>
        <begin position="717"/>
        <end position="752"/>
    </location>
</feature>
<feature type="compositionally biased region" description="Polar residues" evidence="1">
    <location>
        <begin position="989"/>
        <end position="998"/>
    </location>
</feature>
<gene>
    <name evidence="2" type="ORF">IL334_002028</name>
</gene>
<feature type="region of interest" description="Disordered" evidence="1">
    <location>
        <begin position="21"/>
        <end position="56"/>
    </location>
</feature>
<dbReference type="GeneID" id="87954159"/>
<dbReference type="EMBL" id="CP141882">
    <property type="protein sequence ID" value="WRT65086.1"/>
    <property type="molecule type" value="Genomic_DNA"/>
</dbReference>
<feature type="region of interest" description="Disordered" evidence="1">
    <location>
        <begin position="212"/>
        <end position="358"/>
    </location>
</feature>
<feature type="compositionally biased region" description="Pro residues" evidence="1">
    <location>
        <begin position="490"/>
        <end position="501"/>
    </location>
</feature>
<evidence type="ECO:0000313" key="3">
    <source>
        <dbReference type="Proteomes" id="UP001329825"/>
    </source>
</evidence>
<evidence type="ECO:0000256" key="1">
    <source>
        <dbReference type="SAM" id="MobiDB-lite"/>
    </source>
</evidence>
<feature type="compositionally biased region" description="Low complexity" evidence="1">
    <location>
        <begin position="568"/>
        <end position="579"/>
    </location>
</feature>
<dbReference type="InterPro" id="IPR029071">
    <property type="entry name" value="Ubiquitin-like_domsf"/>
</dbReference>
<dbReference type="SUPFAM" id="SSF54236">
    <property type="entry name" value="Ubiquitin-like"/>
    <property type="match status" value="1"/>
</dbReference>
<feature type="compositionally biased region" description="Acidic residues" evidence="1">
    <location>
        <begin position="789"/>
        <end position="798"/>
    </location>
</feature>